<gene>
    <name evidence="4" type="primary">dacB</name>
    <name evidence="4" type="ORF">GLP40_05760</name>
</gene>
<evidence type="ECO:0000313" key="5">
    <source>
        <dbReference type="Proteomes" id="UP000432464"/>
    </source>
</evidence>
<feature type="transmembrane region" description="Helical" evidence="3">
    <location>
        <begin position="21"/>
        <end position="42"/>
    </location>
</feature>
<keyword evidence="3" id="KW-1133">Transmembrane helix</keyword>
<keyword evidence="5" id="KW-1185">Reference proteome</keyword>
<comment type="caution">
    <text evidence="4">The sequence shown here is derived from an EMBL/GenBank/DDBJ whole genome shotgun (WGS) entry which is preliminary data.</text>
</comment>
<reference evidence="4 5" key="1">
    <citation type="submission" date="2019-11" db="EMBL/GenBank/DDBJ databases">
        <title>Nocardia sp. nov. CT2-14 isolated from soil.</title>
        <authorList>
            <person name="Kanchanasin P."/>
            <person name="Tanasupawat S."/>
            <person name="Yuki M."/>
            <person name="Kudo T."/>
        </authorList>
    </citation>
    <scope>NUCLEOTIDE SEQUENCE [LARGE SCALE GENOMIC DNA]</scope>
    <source>
        <strain evidence="4 5">CT2-14</strain>
    </source>
</reference>
<name>A0A6I3KUS3_9NOCA</name>
<protein>
    <submittedName>
        <fullName evidence="4">D-alanyl-D-alanine carboxypeptidase/D-alanyl-D-alanine-endopeptidase</fullName>
        <ecNumber evidence="4">3.4.16.4</ecNumber>
    </submittedName>
</protein>
<dbReference type="GO" id="GO:0009002">
    <property type="term" value="F:serine-type D-Ala-D-Ala carboxypeptidase activity"/>
    <property type="evidence" value="ECO:0007669"/>
    <property type="project" value="UniProtKB-EC"/>
</dbReference>
<dbReference type="PRINTS" id="PR00922">
    <property type="entry name" value="DADACBPTASE3"/>
</dbReference>
<dbReference type="GO" id="GO:0000270">
    <property type="term" value="P:peptidoglycan metabolic process"/>
    <property type="evidence" value="ECO:0007669"/>
    <property type="project" value="TreeGrafter"/>
</dbReference>
<dbReference type="Pfam" id="PF02113">
    <property type="entry name" value="Peptidase_S13"/>
    <property type="match status" value="2"/>
</dbReference>
<dbReference type="GO" id="GO:0006508">
    <property type="term" value="P:proteolysis"/>
    <property type="evidence" value="ECO:0007669"/>
    <property type="project" value="InterPro"/>
</dbReference>
<organism evidence="4 5">
    <name type="scientific">Nocardia aurantiaca</name>
    <dbReference type="NCBI Taxonomy" id="2675850"/>
    <lineage>
        <taxon>Bacteria</taxon>
        <taxon>Bacillati</taxon>
        <taxon>Actinomycetota</taxon>
        <taxon>Actinomycetes</taxon>
        <taxon>Mycobacteriales</taxon>
        <taxon>Nocardiaceae</taxon>
        <taxon>Nocardia</taxon>
    </lineage>
</organism>
<dbReference type="RefSeq" id="WP_328289736.1">
    <property type="nucleotide sequence ID" value="NZ_WMBB01000002.1"/>
</dbReference>
<keyword evidence="3" id="KW-0812">Transmembrane</keyword>
<evidence type="ECO:0000256" key="1">
    <source>
        <dbReference type="ARBA" id="ARBA00006096"/>
    </source>
</evidence>
<dbReference type="SUPFAM" id="SSF56601">
    <property type="entry name" value="beta-lactamase/transpeptidase-like"/>
    <property type="match status" value="1"/>
</dbReference>
<evidence type="ECO:0000256" key="2">
    <source>
        <dbReference type="ARBA" id="ARBA00022801"/>
    </source>
</evidence>
<evidence type="ECO:0000313" key="4">
    <source>
        <dbReference type="EMBL" id="MTE12290.1"/>
    </source>
</evidence>
<sequence length="486" mass="49734">MFGRNKQSIGGLEAKRRRRTWIVVSSLLVVVLAAAATVAVILKPWTEEFRHGGLTIADPPAPVKPIPQVAPAPVTAPAATAAGLAAALAPVVGNPDLGIFAASVSDGDTGKVLWTMDPDKGMIPSSTAKILTTAAGLLALPDDHRITTKVVAGSAPGEIVLVGGGDPTITAQPDGKGYYPDAPKLQDLVAQIKVSGQRVDSIVVDTSAYAGPNFAPGWDNADIAGGSIAPLDPVMIDGGRLDPLVEYSPRTPTPALDAGKRLAIELGADPAKVRIGTAPAGANQLAAVQSAPLRERMLQAMVHSDNVLAEAIGREVAVASGQEASFTGAVTAMSTVLQAAGFDLTGLKMADNSGLSTDDHIPPRLLNRVLTVATLSNDAGSQTNSTAEPASATTAGSPLAPLLDFLPVAGGTGSLVSRYVDRDREGAGWIRAKTGTLSVSSALVGYVLDRDGRVLTFALMSNDRPPEVSRPALDAVANALRNCGCS</sequence>
<dbReference type="PANTHER" id="PTHR30023:SF0">
    <property type="entry name" value="PENICILLIN-SENSITIVE CARBOXYPEPTIDASE A"/>
    <property type="match status" value="1"/>
</dbReference>
<dbReference type="EMBL" id="WMBB01000002">
    <property type="protein sequence ID" value="MTE12290.1"/>
    <property type="molecule type" value="Genomic_DNA"/>
</dbReference>
<dbReference type="NCBIfam" id="TIGR00666">
    <property type="entry name" value="PBP4"/>
    <property type="match status" value="1"/>
</dbReference>
<dbReference type="PANTHER" id="PTHR30023">
    <property type="entry name" value="D-ALANYL-D-ALANINE CARBOXYPEPTIDASE"/>
    <property type="match status" value="1"/>
</dbReference>
<dbReference type="Gene3D" id="3.40.710.10">
    <property type="entry name" value="DD-peptidase/beta-lactamase superfamily"/>
    <property type="match status" value="2"/>
</dbReference>
<evidence type="ECO:0000256" key="3">
    <source>
        <dbReference type="SAM" id="Phobius"/>
    </source>
</evidence>
<comment type="similarity">
    <text evidence="1">Belongs to the peptidase S13 family.</text>
</comment>
<keyword evidence="2 4" id="KW-0378">Hydrolase</keyword>
<keyword evidence="4" id="KW-0121">Carboxypeptidase</keyword>
<proteinExistence type="inferred from homology"/>
<accession>A0A6I3KUS3</accession>
<dbReference type="Proteomes" id="UP000432464">
    <property type="component" value="Unassembled WGS sequence"/>
</dbReference>
<keyword evidence="3" id="KW-0472">Membrane</keyword>
<dbReference type="EC" id="3.4.16.4" evidence="4"/>
<dbReference type="InterPro" id="IPR012338">
    <property type="entry name" value="Beta-lactam/transpept-like"/>
</dbReference>
<keyword evidence="4" id="KW-0645">Protease</keyword>
<dbReference type="InterPro" id="IPR000667">
    <property type="entry name" value="Peptidase_S13"/>
</dbReference>
<dbReference type="AlphaFoldDB" id="A0A6I3KUS3"/>